<feature type="compositionally biased region" description="Basic and acidic residues" evidence="2">
    <location>
        <begin position="83"/>
        <end position="105"/>
    </location>
</feature>
<evidence type="ECO:0008006" key="4">
    <source>
        <dbReference type="Google" id="ProtNLM"/>
    </source>
</evidence>
<feature type="compositionally biased region" description="Basic and acidic residues" evidence="2">
    <location>
        <begin position="351"/>
        <end position="406"/>
    </location>
</feature>
<reference evidence="3" key="1">
    <citation type="journal article" date="2008" name="BMC Genomics">
        <title>A conifer genomics resource of 200,000 spruce (Picea spp.) ESTs and 6,464 high-quality, sequence-finished full-length cDNAs for Sitka spruce (Picea sitchensis).</title>
        <authorList>
            <person name="Ralph S.G."/>
            <person name="Chun H.J."/>
            <person name="Kolosova N."/>
            <person name="Cooper D."/>
            <person name="Oddy C."/>
            <person name="Ritland C.E."/>
            <person name="Kirkpatrick R."/>
            <person name="Moore R."/>
            <person name="Barber S."/>
            <person name="Holt R.A."/>
            <person name="Jones S.J."/>
            <person name="Marra M.A."/>
            <person name="Douglas C.J."/>
            <person name="Ritland K."/>
            <person name="Bohlmann J."/>
        </authorList>
    </citation>
    <scope>NUCLEOTIDE SEQUENCE</scope>
    <source>
        <tissue evidence="3">Bark</tissue>
    </source>
</reference>
<proteinExistence type="evidence at transcript level"/>
<keyword evidence="1" id="KW-0175">Coiled coil</keyword>
<protein>
    <recommendedName>
        <fullName evidence="4">U1-type domain-containing protein</fullName>
    </recommendedName>
</protein>
<feature type="compositionally biased region" description="Basic and acidic residues" evidence="2">
    <location>
        <begin position="138"/>
        <end position="147"/>
    </location>
</feature>
<evidence type="ECO:0000256" key="1">
    <source>
        <dbReference type="SAM" id="Coils"/>
    </source>
</evidence>
<feature type="region of interest" description="Disordered" evidence="2">
    <location>
        <begin position="337"/>
        <end position="406"/>
    </location>
</feature>
<feature type="coiled-coil region" evidence="1">
    <location>
        <begin position="274"/>
        <end position="309"/>
    </location>
</feature>
<dbReference type="PANTHER" id="PTHR47487:SF8">
    <property type="entry name" value="OS08G0270900 PROTEIN"/>
    <property type="match status" value="1"/>
</dbReference>
<organism evidence="3">
    <name type="scientific">Picea sitchensis</name>
    <name type="common">Sitka spruce</name>
    <name type="synonym">Pinus sitchensis</name>
    <dbReference type="NCBI Taxonomy" id="3332"/>
    <lineage>
        <taxon>Eukaryota</taxon>
        <taxon>Viridiplantae</taxon>
        <taxon>Streptophyta</taxon>
        <taxon>Embryophyta</taxon>
        <taxon>Tracheophyta</taxon>
        <taxon>Spermatophyta</taxon>
        <taxon>Pinopsida</taxon>
        <taxon>Pinidae</taxon>
        <taxon>Conifers I</taxon>
        <taxon>Pinales</taxon>
        <taxon>Pinaceae</taxon>
        <taxon>Picea</taxon>
    </lineage>
</organism>
<dbReference type="EMBL" id="EF086111">
    <property type="protein sequence ID" value="ABK25397.1"/>
    <property type="molecule type" value="mRNA"/>
</dbReference>
<feature type="region of interest" description="Disordered" evidence="2">
    <location>
        <begin position="83"/>
        <end position="107"/>
    </location>
</feature>
<name>A9NXN6_PICSI</name>
<evidence type="ECO:0000313" key="3">
    <source>
        <dbReference type="EMBL" id="ABK25397.1"/>
    </source>
</evidence>
<accession>A9NXN6</accession>
<feature type="compositionally biased region" description="Acidic residues" evidence="2">
    <location>
        <begin position="337"/>
        <end position="347"/>
    </location>
</feature>
<dbReference type="AlphaFoldDB" id="A9NXN6"/>
<dbReference type="PANTHER" id="PTHR47487">
    <property type="entry name" value="OS06G0651300 PROTEIN-RELATED"/>
    <property type="match status" value="1"/>
</dbReference>
<sequence>MDYTDSHDGERIPLPKLSSGHTYFTVESLQHIAALPRLPFSSSSSSSAFASLQSLPIHRGGMAILSTHDVSFPASAIRTHDLRETTVRGSIREPYRQPITDREHTMTVAPRDLAHQYQQRELVHRLSPQPRFYQHRSRPQEFSKNSDRGLQPKFSKRAQREIPGTKDISKPPRMPVRPGWCSLCDVDCNTKDVLHKKHVFGKKHQSMFEKLKEKVSGDGKKPQMEQAEELMGWCSLCEVDCGNIENLHKQHMLGKKHQLMLGIGKGPQIEEKETAEMENRIDNVLGKRKELVKEERNILSKKRQKLSDKRHVAQLTKGGNPEARLEVDDQTKKCADVDDEEAGDEVQETVLDAKDHKDVELGAKSEKVDSTEAIEFDGKKESAEPIELDGKKQLVPGDKIEDAAVV</sequence>
<evidence type="ECO:0000256" key="2">
    <source>
        <dbReference type="SAM" id="MobiDB-lite"/>
    </source>
</evidence>
<feature type="region of interest" description="Disordered" evidence="2">
    <location>
        <begin position="126"/>
        <end position="158"/>
    </location>
</feature>
<dbReference type="Gene3D" id="3.30.160.60">
    <property type="entry name" value="Classic Zinc Finger"/>
    <property type="match status" value="1"/>
</dbReference>